<dbReference type="Gene3D" id="3.40.190.10">
    <property type="entry name" value="Periplasmic binding protein-like II"/>
    <property type="match status" value="2"/>
</dbReference>
<proteinExistence type="inferred from homology"/>
<dbReference type="InterPro" id="IPR006059">
    <property type="entry name" value="SBP"/>
</dbReference>
<keyword evidence="6" id="KW-1185">Reference proteome</keyword>
<gene>
    <name evidence="5" type="ORF">GCM10011316_18560</name>
</gene>
<evidence type="ECO:0000256" key="4">
    <source>
        <dbReference type="SAM" id="SignalP"/>
    </source>
</evidence>
<organism evidence="5 6">
    <name type="scientific">Roseibium aquae</name>
    <dbReference type="NCBI Taxonomy" id="1323746"/>
    <lineage>
        <taxon>Bacteria</taxon>
        <taxon>Pseudomonadati</taxon>
        <taxon>Pseudomonadota</taxon>
        <taxon>Alphaproteobacteria</taxon>
        <taxon>Hyphomicrobiales</taxon>
        <taxon>Stappiaceae</taxon>
        <taxon>Roseibium</taxon>
    </lineage>
</organism>
<comment type="similarity">
    <text evidence="2">Belongs to the bacterial solute-binding protein 1 family.</text>
</comment>
<evidence type="ECO:0000313" key="5">
    <source>
        <dbReference type="EMBL" id="GGB46731.1"/>
    </source>
</evidence>
<evidence type="ECO:0000256" key="1">
    <source>
        <dbReference type="ARBA" id="ARBA00004418"/>
    </source>
</evidence>
<evidence type="ECO:0000256" key="2">
    <source>
        <dbReference type="ARBA" id="ARBA00008520"/>
    </source>
</evidence>
<dbReference type="PANTHER" id="PTHR43649">
    <property type="entry name" value="ARABINOSE-BINDING PROTEIN-RELATED"/>
    <property type="match status" value="1"/>
</dbReference>
<protein>
    <submittedName>
        <fullName evidence="5">Sugar ABC transporter substrate-binding protein</fullName>
    </submittedName>
</protein>
<dbReference type="GO" id="GO:0042597">
    <property type="term" value="C:periplasmic space"/>
    <property type="evidence" value="ECO:0007669"/>
    <property type="project" value="UniProtKB-SubCell"/>
</dbReference>
<reference evidence="5" key="1">
    <citation type="journal article" date="2014" name="Int. J. Syst. Evol. Microbiol.">
        <title>Complete genome sequence of Corynebacterium casei LMG S-19264T (=DSM 44701T), isolated from a smear-ripened cheese.</title>
        <authorList>
            <consortium name="US DOE Joint Genome Institute (JGI-PGF)"/>
            <person name="Walter F."/>
            <person name="Albersmeier A."/>
            <person name="Kalinowski J."/>
            <person name="Ruckert C."/>
        </authorList>
    </citation>
    <scope>NUCLEOTIDE SEQUENCE</scope>
    <source>
        <strain evidence="5">CGMCC 1.12426</strain>
    </source>
</reference>
<dbReference type="EMBL" id="BMFA01000005">
    <property type="protein sequence ID" value="GGB46731.1"/>
    <property type="molecule type" value="Genomic_DNA"/>
</dbReference>
<dbReference type="SUPFAM" id="SSF53850">
    <property type="entry name" value="Periplasmic binding protein-like II"/>
    <property type="match status" value="1"/>
</dbReference>
<sequence>MKRLQKNITILLAATALASTAAVSHAAELRMSWWGGDSRHKATQEALKVCGEKHGHTIKPEFTGWSGHLEKVTTQIAGGTEADIMQINWPWLPLFSFTGDGFANLYDYKDIIELDNWTPEQLSAGEMNGKLNGLPVSTTGRVYMFNKTTFEKAGLDVPTTWAEVIAAAPVFKEKLGEDYYPFDASTLNAVMLVSNIATQKTGKDLIDPETMTVAWSADELADAIGFYQTLVDQGVIQSWKAGAAEGNMALHENPKWSRGQLAGSYEWDSTYFKYSDPLEEGNELVPVGILKVDGAQTEGVYRKASMTFAISRNSDNPQAAAQILNCLLNEPEGIAAMATARGLPASRAASEQLIEAGAIKPILKQANDIIMASTGPAVSPFNEHPDVRTVFLDALEMFAYGQIDAETAAQEIVDGVNDALEDYKS</sequence>
<accession>A0A916TL57</accession>
<comment type="subcellular location">
    <subcellularLocation>
        <location evidence="1">Periplasm</location>
    </subcellularLocation>
</comment>
<feature type="signal peptide" evidence="4">
    <location>
        <begin position="1"/>
        <end position="26"/>
    </location>
</feature>
<dbReference type="Proteomes" id="UP000605148">
    <property type="component" value="Unassembled WGS sequence"/>
</dbReference>
<dbReference type="RefSeq" id="WP_150496043.1">
    <property type="nucleotide sequence ID" value="NZ_BMFA01000005.1"/>
</dbReference>
<feature type="chain" id="PRO_5037621803" evidence="4">
    <location>
        <begin position="27"/>
        <end position="425"/>
    </location>
</feature>
<evidence type="ECO:0000256" key="3">
    <source>
        <dbReference type="ARBA" id="ARBA00022764"/>
    </source>
</evidence>
<reference evidence="5" key="2">
    <citation type="submission" date="2020-09" db="EMBL/GenBank/DDBJ databases">
        <authorList>
            <person name="Sun Q."/>
            <person name="Zhou Y."/>
        </authorList>
    </citation>
    <scope>NUCLEOTIDE SEQUENCE</scope>
    <source>
        <strain evidence="5">CGMCC 1.12426</strain>
    </source>
</reference>
<dbReference type="OrthoDB" id="7317090at2"/>
<dbReference type="Pfam" id="PF01547">
    <property type="entry name" value="SBP_bac_1"/>
    <property type="match status" value="1"/>
</dbReference>
<comment type="caution">
    <text evidence="5">The sequence shown here is derived from an EMBL/GenBank/DDBJ whole genome shotgun (WGS) entry which is preliminary data.</text>
</comment>
<dbReference type="AlphaFoldDB" id="A0A916TL57"/>
<dbReference type="PANTHER" id="PTHR43649:SF11">
    <property type="entry name" value="ABC TRANSPORTER SUBSTRATE-BINDING PROTEIN YESO-RELATED"/>
    <property type="match status" value="1"/>
</dbReference>
<keyword evidence="4" id="KW-0732">Signal</keyword>
<dbReference type="InterPro" id="IPR050490">
    <property type="entry name" value="Bact_solute-bd_prot1"/>
</dbReference>
<evidence type="ECO:0000313" key="6">
    <source>
        <dbReference type="Proteomes" id="UP000605148"/>
    </source>
</evidence>
<name>A0A916TL57_9HYPH</name>
<keyword evidence="3" id="KW-0574">Periplasm</keyword>